<dbReference type="Proteomes" id="UP000292695">
    <property type="component" value="Unassembled WGS sequence"/>
</dbReference>
<protein>
    <submittedName>
        <fullName evidence="1">Uncharacterized protein</fullName>
    </submittedName>
</protein>
<reference evidence="1 2" key="1">
    <citation type="submission" date="2019-02" db="EMBL/GenBank/DDBJ databases">
        <title>Kribbella capetownensis sp. nov. and Kribbella speibonae sp. nov., isolated from soil.</title>
        <authorList>
            <person name="Curtis S.M."/>
            <person name="Norton I."/>
            <person name="Everest G.J."/>
            <person name="Meyers P.R."/>
        </authorList>
    </citation>
    <scope>NUCLEOTIDE SEQUENCE [LARGE SCALE GENOMIC DNA]</scope>
    <source>
        <strain evidence="1 2">DSM 27082</strain>
    </source>
</reference>
<dbReference type="EMBL" id="SJKA01000004">
    <property type="protein sequence ID" value="TCC35102.1"/>
    <property type="molecule type" value="Genomic_DNA"/>
</dbReference>
<evidence type="ECO:0000313" key="2">
    <source>
        <dbReference type="Proteomes" id="UP000292695"/>
    </source>
</evidence>
<dbReference type="OrthoDB" id="3825073at2"/>
<dbReference type="AlphaFoldDB" id="A0A4V2M496"/>
<gene>
    <name evidence="1" type="ORF">E0H50_14645</name>
</gene>
<evidence type="ECO:0000313" key="1">
    <source>
        <dbReference type="EMBL" id="TCC35102.1"/>
    </source>
</evidence>
<dbReference type="RefSeq" id="WP_131288315.1">
    <property type="nucleotide sequence ID" value="NZ_SJKA01000004.1"/>
</dbReference>
<proteinExistence type="predicted"/>
<name>A0A4V2M496_9ACTN</name>
<keyword evidence="2" id="KW-1185">Reference proteome</keyword>
<sequence>MGMLEELPSDHAAAIRGLFELAAFVADHPELPAPDVRAVFFPAHDPYADAAAKYTVRRNLVDQVAAAVGVETCTTASGTQYTATKMMGPVEVTAHAITPDSMAAYRAALSYEGNVQTEQRRIVDAAAAGGAR</sequence>
<accession>A0A4V2M496</accession>
<comment type="caution">
    <text evidence="1">The sequence shown here is derived from an EMBL/GenBank/DDBJ whole genome shotgun (WGS) entry which is preliminary data.</text>
</comment>
<organism evidence="1 2">
    <name type="scientific">Kribbella sindirgiensis</name>
    <dbReference type="NCBI Taxonomy" id="1124744"/>
    <lineage>
        <taxon>Bacteria</taxon>
        <taxon>Bacillati</taxon>
        <taxon>Actinomycetota</taxon>
        <taxon>Actinomycetes</taxon>
        <taxon>Propionibacteriales</taxon>
        <taxon>Kribbellaceae</taxon>
        <taxon>Kribbella</taxon>
    </lineage>
</organism>